<dbReference type="Pfam" id="PF13442">
    <property type="entry name" value="Cytochrome_CBB3"/>
    <property type="match status" value="1"/>
</dbReference>
<evidence type="ECO:0000256" key="1">
    <source>
        <dbReference type="ARBA" id="ARBA00022617"/>
    </source>
</evidence>
<gene>
    <name evidence="6" type="ORF">SAMN05216402_2289</name>
</gene>
<evidence type="ECO:0000313" key="7">
    <source>
        <dbReference type="Proteomes" id="UP000183471"/>
    </source>
</evidence>
<evidence type="ECO:0000259" key="5">
    <source>
        <dbReference type="PROSITE" id="PS51007"/>
    </source>
</evidence>
<dbReference type="InterPro" id="IPR009056">
    <property type="entry name" value="Cyt_c-like_dom"/>
</dbReference>
<keyword evidence="1 4" id="KW-0349">Heme</keyword>
<protein>
    <submittedName>
        <fullName evidence="6">Cytochrome C oxidase, cbb3-type, subunit III</fullName>
    </submittedName>
</protein>
<dbReference type="SUPFAM" id="SSF46626">
    <property type="entry name" value="Cytochrome c"/>
    <property type="match status" value="1"/>
</dbReference>
<proteinExistence type="predicted"/>
<dbReference type="Gene3D" id="1.10.760.10">
    <property type="entry name" value="Cytochrome c-like domain"/>
    <property type="match status" value="1"/>
</dbReference>
<dbReference type="PROSITE" id="PS51007">
    <property type="entry name" value="CYTC"/>
    <property type="match status" value="1"/>
</dbReference>
<sequence length="172" mass="19176">MLMSFLAIGIVALGLGAYNIFATSKHWAVTEAVIEWIRESSIKARTNGVEVPPLDDRNLLSAGAGNYDAMCTACHSAPGREPTELAQGLYPQAPIFHERRPETDEEQTLNRAKKHFLVIKHGIKMTAMPAWGFTHDDETIWGMVAFIRKLSGMTPEQYRELTVSSPGHHHKH</sequence>
<dbReference type="Proteomes" id="UP000183471">
    <property type="component" value="Unassembled WGS sequence"/>
</dbReference>
<keyword evidence="2 4" id="KW-0479">Metal-binding</keyword>
<evidence type="ECO:0000256" key="4">
    <source>
        <dbReference type="PROSITE-ProRule" id="PRU00433"/>
    </source>
</evidence>
<name>A0ABY0TGC1_9PROT</name>
<accession>A0ABY0TGC1</accession>
<dbReference type="EMBL" id="FNKY01000001">
    <property type="protein sequence ID" value="SDQ78845.1"/>
    <property type="molecule type" value="Genomic_DNA"/>
</dbReference>
<evidence type="ECO:0000256" key="3">
    <source>
        <dbReference type="ARBA" id="ARBA00023004"/>
    </source>
</evidence>
<keyword evidence="7" id="KW-1185">Reference proteome</keyword>
<evidence type="ECO:0000256" key="2">
    <source>
        <dbReference type="ARBA" id="ARBA00022723"/>
    </source>
</evidence>
<dbReference type="InterPro" id="IPR036909">
    <property type="entry name" value="Cyt_c-like_dom_sf"/>
</dbReference>
<organism evidence="6 7">
    <name type="scientific">Nitrosospira multiformis</name>
    <dbReference type="NCBI Taxonomy" id="1231"/>
    <lineage>
        <taxon>Bacteria</taxon>
        <taxon>Pseudomonadati</taxon>
        <taxon>Pseudomonadota</taxon>
        <taxon>Betaproteobacteria</taxon>
        <taxon>Nitrosomonadales</taxon>
        <taxon>Nitrosomonadaceae</taxon>
        <taxon>Nitrosospira</taxon>
    </lineage>
</organism>
<feature type="domain" description="Cytochrome c" evidence="5">
    <location>
        <begin position="58"/>
        <end position="151"/>
    </location>
</feature>
<keyword evidence="3 4" id="KW-0408">Iron</keyword>
<comment type="caution">
    <text evidence="6">The sequence shown here is derived from an EMBL/GenBank/DDBJ whole genome shotgun (WGS) entry which is preliminary data.</text>
</comment>
<evidence type="ECO:0000313" key="6">
    <source>
        <dbReference type="EMBL" id="SDQ78845.1"/>
    </source>
</evidence>
<reference evidence="6 7" key="1">
    <citation type="submission" date="2016-10" db="EMBL/GenBank/DDBJ databases">
        <authorList>
            <person name="Varghese N."/>
            <person name="Submissions S."/>
        </authorList>
    </citation>
    <scope>NUCLEOTIDE SEQUENCE [LARGE SCALE GENOMIC DNA]</scope>
    <source>
        <strain evidence="6 7">Nl1</strain>
    </source>
</reference>